<proteinExistence type="predicted"/>
<evidence type="ECO:0000313" key="3">
    <source>
        <dbReference type="Proteomes" id="UP000826300"/>
    </source>
</evidence>
<keyword evidence="3" id="KW-1185">Reference proteome</keyword>
<dbReference type="GO" id="GO:0016747">
    <property type="term" value="F:acyltransferase activity, transferring groups other than amino-acyl groups"/>
    <property type="evidence" value="ECO:0007669"/>
    <property type="project" value="InterPro"/>
</dbReference>
<dbReference type="InterPro" id="IPR000182">
    <property type="entry name" value="GNAT_dom"/>
</dbReference>
<dbReference type="AlphaFoldDB" id="A0A8G0ZMN1"/>
<dbReference type="InterPro" id="IPR051531">
    <property type="entry name" value="N-acetyltransferase"/>
</dbReference>
<organism evidence="2 3">
    <name type="scientific">Neotabrizicola shimadae</name>
    <dbReference type="NCBI Taxonomy" id="2807096"/>
    <lineage>
        <taxon>Bacteria</taxon>
        <taxon>Pseudomonadati</taxon>
        <taxon>Pseudomonadota</taxon>
        <taxon>Alphaproteobacteria</taxon>
        <taxon>Rhodobacterales</taxon>
        <taxon>Paracoccaceae</taxon>
        <taxon>Neotabrizicola</taxon>
    </lineage>
</organism>
<protein>
    <submittedName>
        <fullName evidence="2">GNAT family N-acetyltransferase</fullName>
    </submittedName>
</protein>
<dbReference type="SUPFAM" id="SSF55729">
    <property type="entry name" value="Acyl-CoA N-acyltransferases (Nat)"/>
    <property type="match status" value="1"/>
</dbReference>
<evidence type="ECO:0000259" key="1">
    <source>
        <dbReference type="Pfam" id="PF13302"/>
    </source>
</evidence>
<dbReference type="PANTHER" id="PTHR43792">
    <property type="entry name" value="GNAT FAMILY, PUTATIVE (AFU_ORTHOLOGUE AFUA_3G00765)-RELATED-RELATED"/>
    <property type="match status" value="1"/>
</dbReference>
<name>A0A8G0ZMN1_9RHOB</name>
<dbReference type="KEGG" id="nsm:JO391_10050"/>
<dbReference type="Proteomes" id="UP000826300">
    <property type="component" value="Chromosome"/>
</dbReference>
<dbReference type="RefSeq" id="WP_220660369.1">
    <property type="nucleotide sequence ID" value="NZ_CP069370.1"/>
</dbReference>
<dbReference type="Pfam" id="PF13302">
    <property type="entry name" value="Acetyltransf_3"/>
    <property type="match status" value="1"/>
</dbReference>
<dbReference type="PANTHER" id="PTHR43792:SF1">
    <property type="entry name" value="N-ACETYLTRANSFERASE DOMAIN-CONTAINING PROTEIN"/>
    <property type="match status" value="1"/>
</dbReference>
<reference evidence="2" key="1">
    <citation type="submission" date="2021-02" db="EMBL/GenBank/DDBJ databases">
        <title>Rhodobacter shimadae sp. nov., an aerobic anoxygenic phototrophic bacterium isolated from a hot spring.</title>
        <authorList>
            <person name="Muramatsu S."/>
            <person name="Haruta S."/>
            <person name="Hirose S."/>
            <person name="Hanada S."/>
        </authorList>
    </citation>
    <scope>NUCLEOTIDE SEQUENCE</scope>
    <source>
        <strain evidence="2">N10</strain>
    </source>
</reference>
<dbReference type="EMBL" id="CP069370">
    <property type="protein sequence ID" value="QYZ68146.1"/>
    <property type="molecule type" value="Genomic_DNA"/>
</dbReference>
<dbReference type="InterPro" id="IPR016181">
    <property type="entry name" value="Acyl_CoA_acyltransferase"/>
</dbReference>
<gene>
    <name evidence="2" type="ORF">JO391_10050</name>
</gene>
<accession>A0A8G0ZMN1</accession>
<feature type="domain" description="N-acetyltransferase" evidence="1">
    <location>
        <begin position="14"/>
        <end position="152"/>
    </location>
</feature>
<sequence>MTALSGTPVIETERLVLRAPRSGDWPHWEAAALADDGRFDHIGGPFDGLSAWRALCHLTGHWVYRGFGMFIWQAKGDDTPLGMTGPWAPESWPEPEIGWTVWNARAEGKGFAHEAAVAARAFAYRTLGWTTVVSYIAPSNTRSIRLAERLGCVLDNSAPGLPVKETQVWRHPAPEALA</sequence>
<evidence type="ECO:0000313" key="2">
    <source>
        <dbReference type="EMBL" id="QYZ68146.1"/>
    </source>
</evidence>
<dbReference type="Gene3D" id="3.40.630.30">
    <property type="match status" value="1"/>
</dbReference>